<reference evidence="1" key="1">
    <citation type="submission" date="2018-02" db="EMBL/GenBank/DDBJ databases">
        <authorList>
            <person name="Kim S.-K."/>
            <person name="Jung H.-I."/>
            <person name="Lee S.-W."/>
        </authorList>
    </citation>
    <scope>NUCLEOTIDE SEQUENCE</scope>
    <source>
        <strain evidence="1">SK3146</strain>
    </source>
</reference>
<protein>
    <recommendedName>
        <fullName evidence="3">DsbE family thiol:disulfide interchange protein</fullName>
    </recommendedName>
</protein>
<reference evidence="1" key="2">
    <citation type="journal article" date="2021" name="J Anim Sci Technol">
        <title>Complete genome sequence of Paenibacillus konkukensis sp. nov. SK3146 as a potential probiotic strain.</title>
        <authorList>
            <person name="Jung H.I."/>
            <person name="Park S."/>
            <person name="Niu K.M."/>
            <person name="Lee S.W."/>
            <person name="Kothari D."/>
            <person name="Yi K.J."/>
            <person name="Kim S.K."/>
        </authorList>
    </citation>
    <scope>NUCLEOTIDE SEQUENCE</scope>
    <source>
        <strain evidence="1">SK3146</strain>
    </source>
</reference>
<gene>
    <name evidence="1" type="ORF">SK3146_00789</name>
</gene>
<sequence>MRRVIVPLCLFLVIAVMGMMFLQQDRLERARSIPPGSIPFLKDDKPGTDVLL</sequence>
<evidence type="ECO:0000313" key="2">
    <source>
        <dbReference type="Proteomes" id="UP001057134"/>
    </source>
</evidence>
<keyword evidence="2" id="KW-1185">Reference proteome</keyword>
<dbReference type="RefSeq" id="WP_249863859.1">
    <property type="nucleotide sequence ID" value="NZ_CP027059.1"/>
</dbReference>
<name>A0ABY4RHG0_9BACL</name>
<accession>A0ABY4RHG0</accession>
<dbReference type="Proteomes" id="UP001057134">
    <property type="component" value="Chromosome"/>
</dbReference>
<proteinExistence type="predicted"/>
<evidence type="ECO:0000313" key="1">
    <source>
        <dbReference type="EMBL" id="UQZ81633.1"/>
    </source>
</evidence>
<evidence type="ECO:0008006" key="3">
    <source>
        <dbReference type="Google" id="ProtNLM"/>
    </source>
</evidence>
<dbReference type="EMBL" id="CP027059">
    <property type="protein sequence ID" value="UQZ81633.1"/>
    <property type="molecule type" value="Genomic_DNA"/>
</dbReference>
<organism evidence="1 2">
    <name type="scientific">Paenibacillus konkukensis</name>
    <dbReference type="NCBI Taxonomy" id="2020716"/>
    <lineage>
        <taxon>Bacteria</taxon>
        <taxon>Bacillati</taxon>
        <taxon>Bacillota</taxon>
        <taxon>Bacilli</taxon>
        <taxon>Bacillales</taxon>
        <taxon>Paenibacillaceae</taxon>
        <taxon>Paenibacillus</taxon>
    </lineage>
</organism>